<sequence length="504" mass="53495">MAEQKPAGEKAKGLKQSPSSSSSRRSTSPRTTPGGSTPPPPAPGANQAARLASQARQQEQNNAAFARLFATLEGEQRKLRELEARRMKLTEEMKGLRALLLKENQRLKTTVAPLLNPPAMPSTSGSSKPGVPKRRASPAALVPSPGPAVAPKPASGGVVAEPPAPPTPGVPHPTPSPAPNRTPTPNVPKPTPSPVVADPAEGEDPPATPTAILTSNVPAIPSILKKTSSTGPAAVEPGQAKTVAINIRPRASSTGSMQRRAKGVGARGRMLRKKNHKGKNRSSPRTIESKREDVTPLDEDSPAISSTLQTLENRRPYTNAEAPREDLDEVLVSLPTLFTFIDAQLEQEPPLFATDSEEVNQDSAEIVEQELVLRDDYQPDAKSLLGDLLGEKVAPPSTEPENLALDLVDLAGISIESPESQEISIESPESVEESAAIEISIEVPELVELSHETPASAVIPIQLSFERPTLSIEAPPAAELSMAVTESSEDSEEKEEDPKKDEDL</sequence>
<name>B3MXR5_DROAN</name>
<feature type="region of interest" description="Disordered" evidence="2">
    <location>
        <begin position="474"/>
        <end position="504"/>
    </location>
</feature>
<evidence type="ECO:0000313" key="3">
    <source>
        <dbReference type="EMBL" id="EDV38530.1"/>
    </source>
</evidence>
<dbReference type="FunCoup" id="B3MXR5">
    <property type="interactions" value="1"/>
</dbReference>
<keyword evidence="4" id="KW-1185">Reference proteome</keyword>
<dbReference type="OrthoDB" id="7865766at2759"/>
<dbReference type="Proteomes" id="UP000007801">
    <property type="component" value="Unassembled WGS sequence"/>
</dbReference>
<evidence type="ECO:0000256" key="1">
    <source>
        <dbReference type="SAM" id="Coils"/>
    </source>
</evidence>
<evidence type="ECO:0000256" key="2">
    <source>
        <dbReference type="SAM" id="MobiDB-lite"/>
    </source>
</evidence>
<feature type="compositionally biased region" description="Pro residues" evidence="2">
    <location>
        <begin position="162"/>
        <end position="193"/>
    </location>
</feature>
<keyword evidence="1" id="KW-0175">Coiled coil</keyword>
<dbReference type="AlphaFoldDB" id="B3MXR5"/>
<dbReference type="OMA" id="PNTDQDP"/>
<dbReference type="KEGG" id="dan:6502265"/>
<proteinExistence type="predicted"/>
<feature type="compositionally biased region" description="Low complexity" evidence="2">
    <location>
        <begin position="44"/>
        <end position="60"/>
    </location>
</feature>
<dbReference type="EMBL" id="CH902630">
    <property type="protein sequence ID" value="EDV38530.1"/>
    <property type="molecule type" value="Genomic_DNA"/>
</dbReference>
<feature type="compositionally biased region" description="Basic and acidic residues" evidence="2">
    <location>
        <begin position="1"/>
        <end position="12"/>
    </location>
</feature>
<dbReference type="GeneID" id="6502265"/>
<organism evidence="3 4">
    <name type="scientific">Drosophila ananassae</name>
    <name type="common">Fruit fly</name>
    <dbReference type="NCBI Taxonomy" id="7217"/>
    <lineage>
        <taxon>Eukaryota</taxon>
        <taxon>Metazoa</taxon>
        <taxon>Ecdysozoa</taxon>
        <taxon>Arthropoda</taxon>
        <taxon>Hexapoda</taxon>
        <taxon>Insecta</taxon>
        <taxon>Pterygota</taxon>
        <taxon>Neoptera</taxon>
        <taxon>Endopterygota</taxon>
        <taxon>Diptera</taxon>
        <taxon>Brachycera</taxon>
        <taxon>Muscomorpha</taxon>
        <taxon>Ephydroidea</taxon>
        <taxon>Drosophilidae</taxon>
        <taxon>Drosophila</taxon>
        <taxon>Sophophora</taxon>
    </lineage>
</organism>
<dbReference type="STRING" id="7217.B3MXR5"/>
<feature type="compositionally biased region" description="Basic residues" evidence="2">
    <location>
        <begin position="269"/>
        <end position="282"/>
    </location>
</feature>
<dbReference type="InParanoid" id="B3MXR5"/>
<reference evidence="3 4" key="1">
    <citation type="journal article" date="2007" name="Nature">
        <title>Evolution of genes and genomes on the Drosophila phylogeny.</title>
        <authorList>
            <consortium name="Drosophila 12 Genomes Consortium"/>
            <person name="Clark A.G."/>
            <person name="Eisen M.B."/>
            <person name="Smith D.R."/>
            <person name="Bergman C.M."/>
            <person name="Oliver B."/>
            <person name="Markow T.A."/>
            <person name="Kaufman T.C."/>
            <person name="Kellis M."/>
            <person name="Gelbart W."/>
            <person name="Iyer V.N."/>
            <person name="Pollard D.A."/>
            <person name="Sackton T.B."/>
            <person name="Larracuente A.M."/>
            <person name="Singh N.D."/>
            <person name="Abad J.P."/>
            <person name="Abt D.N."/>
            <person name="Adryan B."/>
            <person name="Aguade M."/>
            <person name="Akashi H."/>
            <person name="Anderson W.W."/>
            <person name="Aquadro C.F."/>
            <person name="Ardell D.H."/>
            <person name="Arguello R."/>
            <person name="Artieri C.G."/>
            <person name="Barbash D.A."/>
            <person name="Barker D."/>
            <person name="Barsanti P."/>
            <person name="Batterham P."/>
            <person name="Batzoglou S."/>
            <person name="Begun D."/>
            <person name="Bhutkar A."/>
            <person name="Blanco E."/>
            <person name="Bosak S.A."/>
            <person name="Bradley R.K."/>
            <person name="Brand A.D."/>
            <person name="Brent M.R."/>
            <person name="Brooks A.N."/>
            <person name="Brown R.H."/>
            <person name="Butlin R.K."/>
            <person name="Caggese C."/>
            <person name="Calvi B.R."/>
            <person name="Bernardo de Carvalho A."/>
            <person name="Caspi A."/>
            <person name="Castrezana S."/>
            <person name="Celniker S.E."/>
            <person name="Chang J.L."/>
            <person name="Chapple C."/>
            <person name="Chatterji S."/>
            <person name="Chinwalla A."/>
            <person name="Civetta A."/>
            <person name="Clifton S.W."/>
            <person name="Comeron J.M."/>
            <person name="Costello J.C."/>
            <person name="Coyne J.A."/>
            <person name="Daub J."/>
            <person name="David R.G."/>
            <person name="Delcher A.L."/>
            <person name="Delehaunty K."/>
            <person name="Do C.B."/>
            <person name="Ebling H."/>
            <person name="Edwards K."/>
            <person name="Eickbush T."/>
            <person name="Evans J.D."/>
            <person name="Filipski A."/>
            <person name="Findeiss S."/>
            <person name="Freyhult E."/>
            <person name="Fulton L."/>
            <person name="Fulton R."/>
            <person name="Garcia A.C."/>
            <person name="Gardiner A."/>
            <person name="Garfield D.A."/>
            <person name="Garvin B.E."/>
            <person name="Gibson G."/>
            <person name="Gilbert D."/>
            <person name="Gnerre S."/>
            <person name="Godfrey J."/>
            <person name="Good R."/>
            <person name="Gotea V."/>
            <person name="Gravely B."/>
            <person name="Greenberg A.J."/>
            <person name="Griffiths-Jones S."/>
            <person name="Gross S."/>
            <person name="Guigo R."/>
            <person name="Gustafson E.A."/>
            <person name="Haerty W."/>
            <person name="Hahn M.W."/>
            <person name="Halligan D.L."/>
            <person name="Halpern A.L."/>
            <person name="Halter G.M."/>
            <person name="Han M.V."/>
            <person name="Heger A."/>
            <person name="Hillier L."/>
            <person name="Hinrichs A.S."/>
            <person name="Holmes I."/>
            <person name="Hoskins R.A."/>
            <person name="Hubisz M.J."/>
            <person name="Hultmark D."/>
            <person name="Huntley M.A."/>
            <person name="Jaffe D.B."/>
            <person name="Jagadeeshan S."/>
            <person name="Jeck W.R."/>
            <person name="Johnson J."/>
            <person name="Jones C.D."/>
            <person name="Jordan W.C."/>
            <person name="Karpen G.H."/>
            <person name="Kataoka E."/>
            <person name="Keightley P.D."/>
            <person name="Kheradpour P."/>
            <person name="Kirkness E.F."/>
            <person name="Koerich L.B."/>
            <person name="Kristiansen K."/>
            <person name="Kudrna D."/>
            <person name="Kulathinal R.J."/>
            <person name="Kumar S."/>
            <person name="Kwok R."/>
            <person name="Lander E."/>
            <person name="Langley C.H."/>
            <person name="Lapoint R."/>
            <person name="Lazzaro B.P."/>
            <person name="Lee S.J."/>
            <person name="Levesque L."/>
            <person name="Li R."/>
            <person name="Lin C.F."/>
            <person name="Lin M.F."/>
            <person name="Lindblad-Toh K."/>
            <person name="Llopart A."/>
            <person name="Long M."/>
            <person name="Low L."/>
            <person name="Lozovsky E."/>
            <person name="Lu J."/>
            <person name="Luo M."/>
            <person name="Machado C.A."/>
            <person name="Makalowski W."/>
            <person name="Marzo M."/>
            <person name="Matsuda M."/>
            <person name="Matzkin L."/>
            <person name="McAllister B."/>
            <person name="McBride C.S."/>
            <person name="McKernan B."/>
            <person name="McKernan K."/>
            <person name="Mendez-Lago M."/>
            <person name="Minx P."/>
            <person name="Mollenhauer M.U."/>
            <person name="Montooth K."/>
            <person name="Mount S.M."/>
            <person name="Mu X."/>
            <person name="Myers E."/>
            <person name="Negre B."/>
            <person name="Newfeld S."/>
            <person name="Nielsen R."/>
            <person name="Noor M.A."/>
            <person name="O'Grady P."/>
            <person name="Pachter L."/>
            <person name="Papaceit M."/>
            <person name="Parisi M.J."/>
            <person name="Parisi M."/>
            <person name="Parts L."/>
            <person name="Pedersen J.S."/>
            <person name="Pesole G."/>
            <person name="Phillippy A.M."/>
            <person name="Ponting C.P."/>
            <person name="Pop M."/>
            <person name="Porcelli D."/>
            <person name="Powell J.R."/>
            <person name="Prohaska S."/>
            <person name="Pruitt K."/>
            <person name="Puig M."/>
            <person name="Quesneville H."/>
            <person name="Ram K.R."/>
            <person name="Rand D."/>
            <person name="Rasmussen M.D."/>
            <person name="Reed L.K."/>
            <person name="Reenan R."/>
            <person name="Reily A."/>
            <person name="Remington K.A."/>
            <person name="Rieger T.T."/>
            <person name="Ritchie M.G."/>
            <person name="Robin C."/>
            <person name="Rogers Y.H."/>
            <person name="Rohde C."/>
            <person name="Rozas J."/>
            <person name="Rubenfield M.J."/>
            <person name="Ruiz A."/>
            <person name="Russo S."/>
            <person name="Salzberg S.L."/>
            <person name="Sanchez-Gracia A."/>
            <person name="Saranga D.J."/>
            <person name="Sato H."/>
            <person name="Schaeffer S.W."/>
            <person name="Schatz M.C."/>
            <person name="Schlenke T."/>
            <person name="Schwartz R."/>
            <person name="Segarra C."/>
            <person name="Singh R.S."/>
            <person name="Sirot L."/>
            <person name="Sirota M."/>
            <person name="Sisneros N.B."/>
            <person name="Smith C.D."/>
            <person name="Smith T.F."/>
            <person name="Spieth J."/>
            <person name="Stage D.E."/>
            <person name="Stark A."/>
            <person name="Stephan W."/>
            <person name="Strausberg R.L."/>
            <person name="Strempel S."/>
            <person name="Sturgill D."/>
            <person name="Sutton G."/>
            <person name="Sutton G.G."/>
            <person name="Tao W."/>
            <person name="Teichmann S."/>
            <person name="Tobari Y.N."/>
            <person name="Tomimura Y."/>
            <person name="Tsolas J.M."/>
            <person name="Valente V.L."/>
            <person name="Venter E."/>
            <person name="Venter J.C."/>
            <person name="Vicario S."/>
            <person name="Vieira F.G."/>
            <person name="Vilella A.J."/>
            <person name="Villasante A."/>
            <person name="Walenz B."/>
            <person name="Wang J."/>
            <person name="Wasserman M."/>
            <person name="Watts T."/>
            <person name="Wilson D."/>
            <person name="Wilson R.K."/>
            <person name="Wing R.A."/>
            <person name="Wolfner M.F."/>
            <person name="Wong A."/>
            <person name="Wong G.K."/>
            <person name="Wu C.I."/>
            <person name="Wu G."/>
            <person name="Yamamoto D."/>
            <person name="Yang H.P."/>
            <person name="Yang S.P."/>
            <person name="Yorke J.A."/>
            <person name="Yoshida K."/>
            <person name="Zdobnov E."/>
            <person name="Zhang P."/>
            <person name="Zhang Y."/>
            <person name="Zimin A.V."/>
            <person name="Baldwin J."/>
            <person name="Abdouelleil A."/>
            <person name="Abdulkadir J."/>
            <person name="Abebe A."/>
            <person name="Abera B."/>
            <person name="Abreu J."/>
            <person name="Acer S.C."/>
            <person name="Aftuck L."/>
            <person name="Alexander A."/>
            <person name="An P."/>
            <person name="Anderson E."/>
            <person name="Anderson S."/>
            <person name="Arachi H."/>
            <person name="Azer M."/>
            <person name="Bachantsang P."/>
            <person name="Barry A."/>
            <person name="Bayul T."/>
            <person name="Berlin A."/>
            <person name="Bessette D."/>
            <person name="Bloom T."/>
            <person name="Blye J."/>
            <person name="Boguslavskiy L."/>
            <person name="Bonnet C."/>
            <person name="Boukhgalter B."/>
            <person name="Bourzgui I."/>
            <person name="Brown A."/>
            <person name="Cahill P."/>
            <person name="Channer S."/>
            <person name="Cheshatsang Y."/>
            <person name="Chuda L."/>
            <person name="Citroen M."/>
            <person name="Collymore A."/>
            <person name="Cooke P."/>
            <person name="Costello M."/>
            <person name="D'Aco K."/>
            <person name="Daza R."/>
            <person name="De Haan G."/>
            <person name="DeGray S."/>
            <person name="DeMaso C."/>
            <person name="Dhargay N."/>
            <person name="Dooley K."/>
            <person name="Dooley E."/>
            <person name="Doricent M."/>
            <person name="Dorje P."/>
            <person name="Dorjee K."/>
            <person name="Dupes A."/>
            <person name="Elong R."/>
            <person name="Falk J."/>
            <person name="Farina A."/>
            <person name="Faro S."/>
            <person name="Ferguson D."/>
            <person name="Fisher S."/>
            <person name="Foley C.D."/>
            <person name="Franke A."/>
            <person name="Friedrich D."/>
            <person name="Gadbois L."/>
            <person name="Gearin G."/>
            <person name="Gearin C.R."/>
            <person name="Giannoukos G."/>
            <person name="Goode T."/>
            <person name="Graham J."/>
            <person name="Grandbois E."/>
            <person name="Grewal S."/>
            <person name="Gyaltsen K."/>
            <person name="Hafez N."/>
            <person name="Hagos B."/>
            <person name="Hall J."/>
            <person name="Henson C."/>
            <person name="Hollinger A."/>
            <person name="Honan T."/>
            <person name="Huard M.D."/>
            <person name="Hughes L."/>
            <person name="Hurhula B."/>
            <person name="Husby M.E."/>
            <person name="Kamat A."/>
            <person name="Kanga B."/>
            <person name="Kashin S."/>
            <person name="Khazanovich D."/>
            <person name="Kisner P."/>
            <person name="Lance K."/>
            <person name="Lara M."/>
            <person name="Lee W."/>
            <person name="Lennon N."/>
            <person name="Letendre F."/>
            <person name="LeVine R."/>
            <person name="Lipovsky A."/>
            <person name="Liu X."/>
            <person name="Liu J."/>
            <person name="Liu S."/>
            <person name="Lokyitsang T."/>
            <person name="Lokyitsang Y."/>
            <person name="Lubonja R."/>
            <person name="Lui A."/>
            <person name="MacDonald P."/>
            <person name="Magnisalis V."/>
            <person name="Maru K."/>
            <person name="Matthews C."/>
            <person name="McCusker W."/>
            <person name="McDonough S."/>
            <person name="Mehta T."/>
            <person name="Meldrim J."/>
            <person name="Meneus L."/>
            <person name="Mihai O."/>
            <person name="Mihalev A."/>
            <person name="Mihova T."/>
            <person name="Mittelman R."/>
            <person name="Mlenga V."/>
            <person name="Montmayeur A."/>
            <person name="Mulrain L."/>
            <person name="Navidi A."/>
            <person name="Naylor J."/>
            <person name="Negash T."/>
            <person name="Nguyen T."/>
            <person name="Nguyen N."/>
            <person name="Nicol R."/>
            <person name="Norbu C."/>
            <person name="Norbu N."/>
            <person name="Novod N."/>
            <person name="O'Neill B."/>
            <person name="Osman S."/>
            <person name="Markiewicz E."/>
            <person name="Oyono O.L."/>
            <person name="Patti C."/>
            <person name="Phunkhang P."/>
            <person name="Pierre F."/>
            <person name="Priest M."/>
            <person name="Raghuraman S."/>
            <person name="Rege F."/>
            <person name="Reyes R."/>
            <person name="Rise C."/>
            <person name="Rogov P."/>
            <person name="Ross K."/>
            <person name="Ryan E."/>
            <person name="Settipalli S."/>
            <person name="Shea T."/>
            <person name="Sherpa N."/>
            <person name="Shi L."/>
            <person name="Shih D."/>
            <person name="Sparrow T."/>
            <person name="Spaulding J."/>
            <person name="Stalker J."/>
            <person name="Stange-Thomann N."/>
            <person name="Stavropoulos S."/>
            <person name="Stone C."/>
            <person name="Strader C."/>
            <person name="Tesfaye S."/>
            <person name="Thomson T."/>
            <person name="Thoulutsang Y."/>
            <person name="Thoulutsang D."/>
            <person name="Topham K."/>
            <person name="Topping I."/>
            <person name="Tsamla T."/>
            <person name="Vassiliev H."/>
            <person name="Vo A."/>
            <person name="Wangchuk T."/>
            <person name="Wangdi T."/>
            <person name="Weiand M."/>
            <person name="Wilkinson J."/>
            <person name="Wilson A."/>
            <person name="Yadav S."/>
            <person name="Young G."/>
            <person name="Yu Q."/>
            <person name="Zembek L."/>
            <person name="Zhong D."/>
            <person name="Zimmer A."/>
            <person name="Zwirko Z."/>
            <person name="Jaffe D.B."/>
            <person name="Alvarez P."/>
            <person name="Brockman W."/>
            <person name="Butler J."/>
            <person name="Chin C."/>
            <person name="Gnerre S."/>
            <person name="Grabherr M."/>
            <person name="Kleber M."/>
            <person name="Mauceli E."/>
            <person name="MacCallum I."/>
        </authorList>
    </citation>
    <scope>NUCLEOTIDE SEQUENCE [LARGE SCALE GENOMIC DNA]</scope>
    <source>
        <strain evidence="4">Tucson 14024-0371.13</strain>
    </source>
</reference>
<protein>
    <submittedName>
        <fullName evidence="3">Uncharacterized protein</fullName>
    </submittedName>
</protein>
<feature type="compositionally biased region" description="Low complexity" evidence="2">
    <location>
        <begin position="17"/>
        <end position="35"/>
    </location>
</feature>
<dbReference type="HOGENOM" id="CLU_541073_0_0_1"/>
<evidence type="ECO:0000313" key="4">
    <source>
        <dbReference type="Proteomes" id="UP000007801"/>
    </source>
</evidence>
<dbReference type="PRINTS" id="PR01217">
    <property type="entry name" value="PRICHEXTENSN"/>
</dbReference>
<accession>B3MXR5</accession>
<feature type="region of interest" description="Disordered" evidence="2">
    <location>
        <begin position="110"/>
        <end position="322"/>
    </location>
</feature>
<feature type="coiled-coil region" evidence="1">
    <location>
        <begin position="65"/>
        <end position="106"/>
    </location>
</feature>
<dbReference type="PhylomeDB" id="B3MXR5"/>
<feature type="region of interest" description="Disordered" evidence="2">
    <location>
        <begin position="1"/>
        <end position="62"/>
    </location>
</feature>
<gene>
    <name evidence="3" type="primary">Dana\GF19508</name>
    <name evidence="3" type="synonym">dana_GLEANR_21548</name>
    <name evidence="3" type="ORF">GF19508</name>
</gene>